<keyword evidence="7" id="KW-0539">Nucleus</keyword>
<evidence type="ECO:0000256" key="8">
    <source>
        <dbReference type="SAM" id="MobiDB-lite"/>
    </source>
</evidence>
<feature type="compositionally biased region" description="Basic and acidic residues" evidence="8">
    <location>
        <begin position="1075"/>
        <end position="1092"/>
    </location>
</feature>
<dbReference type="Pfam" id="PF04818">
    <property type="entry name" value="CID"/>
    <property type="match status" value="1"/>
</dbReference>
<dbReference type="GO" id="GO:0006397">
    <property type="term" value="P:mRNA processing"/>
    <property type="evidence" value="ECO:0007669"/>
    <property type="project" value="UniProtKB-KW"/>
</dbReference>
<comment type="caution">
    <text evidence="11">The sequence shown here is derived from an EMBL/GenBank/DDBJ whole genome shotgun (WGS) entry which is preliminary data.</text>
</comment>
<feature type="region of interest" description="Disordered" evidence="8">
    <location>
        <begin position="112"/>
        <end position="170"/>
    </location>
</feature>
<evidence type="ECO:0000256" key="2">
    <source>
        <dbReference type="ARBA" id="ARBA00022473"/>
    </source>
</evidence>
<dbReference type="SMART" id="SM00582">
    <property type="entry name" value="RPR"/>
    <property type="match status" value="1"/>
</dbReference>
<evidence type="ECO:0000259" key="10">
    <source>
        <dbReference type="PROSITE" id="PS51391"/>
    </source>
</evidence>
<evidence type="ECO:0000256" key="7">
    <source>
        <dbReference type="ARBA" id="ARBA00023242"/>
    </source>
</evidence>
<dbReference type="OrthoDB" id="62853at2759"/>
<sequence>MPPSRRKGSGRGSAAGATARHQYKVGDLVLAKVKGFPAWPATVSEPEKWGYSTDWRKVLVYFFGTKQIGFCNPADVEAFTEEKKKVLLVKRQGKGADFVRAVDEIIDSYEKSKKQNQDEFNSGDEGTASNAGSSDSKAKCSMKSPKQSPPFVQNSQSETPHASLDRSDSCNAVEIPVASVPDDLHDMDTVSEEPIKITSVHGQVKQTPTSTLNTLRKRSIDTPLKTCSVRRRPPSVRRSRSSSRTDVSKLHKPVLSVVDVVGAPADVIPNATSDDSTRNKLIRKSPDSSVSAAFVSNYSSEDVGSEIVATDTEAASFKEGSMLESSYKTEHPGTATDFIEKGIEMNGRLDLHTKAVVLKKKRKPNRKRVTNGTVTHTKFDKETCSENGLSENLTISPDICEKSNVRFHEADGDEHLPLVKRARARMGKASPEKKQADDFLDTKETPAKEDLMNFSRTGTTSFGYDDSCPTDITPLEVKEAVTSLSPAKNCTHSGMLLWKAKKYHLRGSSLDGEAALPPSKRLHRALEAMSANVAEAGHGNDLKTMEFLSNGCKSSTELSSLCPSMDNKEDTHSSGNNICNTTADLSLRSSSLTFEQMTKASTSAKSDYLLGESTNCLRHEECKEMCREVDNFKDVQELDGSSVYTQTVENAVYSKSPQPYAPQFNEKQGDVKSCQVSSEEFLPVTKERNKGIIELTMECSGDSFKGDVASCLQEEPNGGHVMCPIIEGSYSAFETKDASTPSPVNGSGVHPSDTNGHPVENDICETTKTFPPSNENIKVRKMYEAVKEAEDELTPKYRDVSDSTSMKVLIAAAQAKRLSALDDRSHPVHNGNRSPDADLCQKNSVHVLDVDYEGRSDSKSNQRQRLSGKWTDNAEANAAWRSFETVLGALSRTKESIGRATRLAIDCAKYGIVGEVVELLLQNLEHEPSLHRRVDLFFLVDSITQCSRGQKGGVGDMFPSAVQAVLPRLLSAAAPPGNSARENRRQCLKVLRVWLERKTLPESIVRRHLRELESFNEVSFTSTFSRRPSKTERSLNDPIREMEGMLDEYGSNTGFQLSGFRMPRMLEDEEIESSSDEKSFEAVTPERDHGSPDDPGTSTAAMKLPHILEDVDGELEMEDVAPSCEDEANSRYPVETDNAHNSHGQFDQQQPLPFAPPLPQEMPPSPPPLPSSPPPSAPPPPPPSAMCHHPFPDALDSQHYLGTPGMQNHIPQSMDQQPSTPNINSTSLDTRPYYAPGYRDHSMQMLTPVPSFSSGSFGAVPGSNQSGNDVQKLNGVTLSKNAHHLQPPVPTVSNQFSYVQADTNRQTQPWMDRSSSPFVKRSQFVHETHEEHFYGHQGRMRLAQHENDGRCRYSTPIHSGPSHVNKSEASYAPVSYLGPPSENTSHLNHGRSLPPRTLNYQHPMPILRPPLENERVNGGLSQLLEAKISFHQRAGGSRFFYLDTGLFRTQMHAIFFRGMNSVDIRERFSEGVNIAR</sequence>
<dbReference type="Proteomes" id="UP000283530">
    <property type="component" value="Unassembled WGS sequence"/>
</dbReference>
<evidence type="ECO:0000313" key="12">
    <source>
        <dbReference type="Proteomes" id="UP000283530"/>
    </source>
</evidence>
<proteinExistence type="predicted"/>
<organism evidence="11 12">
    <name type="scientific">Cinnamomum micranthum f. kanehirae</name>
    <dbReference type="NCBI Taxonomy" id="337451"/>
    <lineage>
        <taxon>Eukaryota</taxon>
        <taxon>Viridiplantae</taxon>
        <taxon>Streptophyta</taxon>
        <taxon>Embryophyta</taxon>
        <taxon>Tracheophyta</taxon>
        <taxon>Spermatophyta</taxon>
        <taxon>Magnoliopsida</taxon>
        <taxon>Magnoliidae</taxon>
        <taxon>Laurales</taxon>
        <taxon>Lauraceae</taxon>
        <taxon>Cinnamomum</taxon>
    </lineage>
</organism>
<feature type="domain" description="CID" evidence="10">
    <location>
        <begin position="875"/>
        <end position="1016"/>
    </location>
</feature>
<dbReference type="PROSITE" id="PS50812">
    <property type="entry name" value="PWWP"/>
    <property type="match status" value="1"/>
</dbReference>
<evidence type="ECO:0000256" key="6">
    <source>
        <dbReference type="ARBA" id="ARBA00023163"/>
    </source>
</evidence>
<dbReference type="STRING" id="337451.A0A3S3NK37"/>
<feature type="region of interest" description="Disordered" evidence="8">
    <location>
        <begin position="1069"/>
        <end position="1100"/>
    </location>
</feature>
<dbReference type="FunFam" id="1.25.40.90:FF:000037">
    <property type="entry name" value="Enhancer of ag-4 2"/>
    <property type="match status" value="1"/>
</dbReference>
<accession>A0A3S3NK37</accession>
<dbReference type="GO" id="GO:0005634">
    <property type="term" value="C:nucleus"/>
    <property type="evidence" value="ECO:0007669"/>
    <property type="project" value="UniProtKB-SubCell"/>
</dbReference>
<evidence type="ECO:0000256" key="1">
    <source>
        <dbReference type="ARBA" id="ARBA00004123"/>
    </source>
</evidence>
<feature type="region of interest" description="Disordered" evidence="8">
    <location>
        <begin position="1133"/>
        <end position="1232"/>
    </location>
</feature>
<feature type="domain" description="PWWP" evidence="9">
    <location>
        <begin position="25"/>
        <end position="82"/>
    </location>
</feature>
<keyword evidence="12" id="KW-1185">Reference proteome</keyword>
<dbReference type="SMART" id="SM00293">
    <property type="entry name" value="PWWP"/>
    <property type="match status" value="1"/>
</dbReference>
<feature type="compositionally biased region" description="Pro residues" evidence="8">
    <location>
        <begin position="1153"/>
        <end position="1184"/>
    </location>
</feature>
<dbReference type="GO" id="GO:0009908">
    <property type="term" value="P:flower development"/>
    <property type="evidence" value="ECO:0007669"/>
    <property type="project" value="UniProtKB-KW"/>
</dbReference>
<dbReference type="InterPro" id="IPR000313">
    <property type="entry name" value="PWWP_dom"/>
</dbReference>
<name>A0A3S3NK37_9MAGN</name>
<dbReference type="Pfam" id="PF00855">
    <property type="entry name" value="PWWP"/>
    <property type="match status" value="1"/>
</dbReference>
<evidence type="ECO:0000256" key="3">
    <source>
        <dbReference type="ARBA" id="ARBA00022664"/>
    </source>
</evidence>
<dbReference type="SUPFAM" id="SSF63748">
    <property type="entry name" value="Tudor/PWWP/MBT"/>
    <property type="match status" value="1"/>
</dbReference>
<keyword evidence="6" id="KW-0804">Transcription</keyword>
<feature type="region of interest" description="Disordered" evidence="8">
    <location>
        <begin position="735"/>
        <end position="756"/>
    </location>
</feature>
<dbReference type="Gene3D" id="2.30.30.140">
    <property type="match status" value="1"/>
</dbReference>
<keyword evidence="5" id="KW-0287">Flowering</keyword>
<gene>
    <name evidence="11" type="ORF">CKAN_02297100</name>
</gene>
<dbReference type="PANTHER" id="PTHR12550">
    <property type="entry name" value="HEPATOMA-DERIVED GROWTH FACTOR-RELATED"/>
    <property type="match status" value="1"/>
</dbReference>
<keyword evidence="2" id="KW-0217">Developmental protein</keyword>
<evidence type="ECO:0000256" key="4">
    <source>
        <dbReference type="ARBA" id="ARBA00023015"/>
    </source>
</evidence>
<evidence type="ECO:0000313" key="11">
    <source>
        <dbReference type="EMBL" id="RWR93703.1"/>
    </source>
</evidence>
<feature type="region of interest" description="Disordered" evidence="8">
    <location>
        <begin position="821"/>
        <end position="840"/>
    </location>
</feature>
<dbReference type="PANTHER" id="PTHR12550:SF49">
    <property type="entry name" value="PROTEIN HUA2-LIKE 2-RELATED"/>
    <property type="match status" value="1"/>
</dbReference>
<dbReference type="EMBL" id="QPKB01000010">
    <property type="protein sequence ID" value="RWR93703.1"/>
    <property type="molecule type" value="Genomic_DNA"/>
</dbReference>
<comment type="subcellular location">
    <subcellularLocation>
        <location evidence="1">Nucleus</location>
    </subcellularLocation>
</comment>
<protein>
    <submittedName>
        <fullName evidence="11">PWWP domain-containing protein</fullName>
    </submittedName>
</protein>
<keyword evidence="4" id="KW-0805">Transcription regulation</keyword>
<reference evidence="11 12" key="1">
    <citation type="journal article" date="2019" name="Nat. Plants">
        <title>Stout camphor tree genome fills gaps in understanding of flowering plant genome evolution.</title>
        <authorList>
            <person name="Chaw S.M."/>
            <person name="Liu Y.C."/>
            <person name="Wu Y.W."/>
            <person name="Wang H.Y."/>
            <person name="Lin C.I."/>
            <person name="Wu C.S."/>
            <person name="Ke H.M."/>
            <person name="Chang L.Y."/>
            <person name="Hsu C.Y."/>
            <person name="Yang H.T."/>
            <person name="Sudianto E."/>
            <person name="Hsu M.H."/>
            <person name="Wu K.P."/>
            <person name="Wang L.N."/>
            <person name="Leebens-Mack J.H."/>
            <person name="Tsai I.J."/>
        </authorList>
    </citation>
    <scope>NUCLEOTIDE SEQUENCE [LARGE SCALE GENOMIC DNA]</scope>
    <source>
        <strain evidence="12">cv. Chaw 1501</strain>
        <tissue evidence="11">Young leaves</tissue>
    </source>
</reference>
<dbReference type="Gene3D" id="1.25.40.90">
    <property type="match status" value="1"/>
</dbReference>
<dbReference type="InterPro" id="IPR006569">
    <property type="entry name" value="CID_dom"/>
</dbReference>
<dbReference type="PROSITE" id="PS51391">
    <property type="entry name" value="CID"/>
    <property type="match status" value="1"/>
</dbReference>
<evidence type="ECO:0000256" key="5">
    <source>
        <dbReference type="ARBA" id="ARBA00023089"/>
    </source>
</evidence>
<keyword evidence="3" id="KW-0507">mRNA processing</keyword>
<feature type="compositionally biased region" description="Polar residues" evidence="8">
    <location>
        <begin position="1205"/>
        <end position="1229"/>
    </location>
</feature>
<evidence type="ECO:0000259" key="9">
    <source>
        <dbReference type="PROSITE" id="PS50812"/>
    </source>
</evidence>
<dbReference type="InterPro" id="IPR008942">
    <property type="entry name" value="ENTH_VHS"/>
</dbReference>
<feature type="compositionally biased region" description="Polar residues" evidence="8">
    <location>
        <begin position="144"/>
        <end position="160"/>
    </location>
</feature>